<reference evidence="2 3" key="1">
    <citation type="submission" date="2016-09" db="EMBL/GenBank/DDBJ databases">
        <title>Complete genome sequence of the Lysinibacillus sphaericus LMG 22257, a specie of Bacillus with ureolytic activity that can effectively biodeposit calcium carbonate.</title>
        <authorList>
            <person name="Yan W."/>
        </authorList>
    </citation>
    <scope>NUCLEOTIDE SEQUENCE [LARGE SCALE GENOMIC DNA]</scope>
    <source>
        <strain evidence="2 3">LMG 22257</strain>
    </source>
</reference>
<accession>A0A1D8JCZ7</accession>
<evidence type="ECO:0008006" key="4">
    <source>
        <dbReference type="Google" id="ProtNLM"/>
    </source>
</evidence>
<name>A0A1D8JCZ7_9BACL</name>
<keyword evidence="3" id="KW-1185">Reference proteome</keyword>
<sequence>MKTFLFRSIIGIFFGAFLAVLFTNAIVIFEGRETLDGALFIKNSIGSILCGWFSAVSPLYFEIPSLKLSQQTALHFVTLFILYFLLAFGIGWIPFTWNSFFITVLIFIVFYLIIWTCFYLYFRQQAKKLNAELTNLQR</sequence>
<keyword evidence="1" id="KW-1133">Transmembrane helix</keyword>
<evidence type="ECO:0000256" key="1">
    <source>
        <dbReference type="SAM" id="Phobius"/>
    </source>
</evidence>
<feature type="transmembrane region" description="Helical" evidence="1">
    <location>
        <begin position="73"/>
        <end position="93"/>
    </location>
</feature>
<dbReference type="KEGG" id="surl:BI350_02430"/>
<feature type="transmembrane region" description="Helical" evidence="1">
    <location>
        <begin position="99"/>
        <end position="122"/>
    </location>
</feature>
<keyword evidence="1" id="KW-0812">Transmembrane</keyword>
<dbReference type="InterPro" id="IPR021560">
    <property type="entry name" value="DUF3021"/>
</dbReference>
<dbReference type="EMBL" id="CP017560">
    <property type="protein sequence ID" value="AOV06574.1"/>
    <property type="molecule type" value="Genomic_DNA"/>
</dbReference>
<organism evidence="2 3">
    <name type="scientific">Sporosarcina ureilytica</name>
    <dbReference type="NCBI Taxonomy" id="298596"/>
    <lineage>
        <taxon>Bacteria</taxon>
        <taxon>Bacillati</taxon>
        <taxon>Bacillota</taxon>
        <taxon>Bacilli</taxon>
        <taxon>Bacillales</taxon>
        <taxon>Caryophanaceae</taxon>
        <taxon>Sporosarcina</taxon>
    </lineage>
</organism>
<feature type="transmembrane region" description="Helical" evidence="1">
    <location>
        <begin position="41"/>
        <end position="61"/>
    </location>
</feature>
<feature type="transmembrane region" description="Helical" evidence="1">
    <location>
        <begin position="9"/>
        <end position="29"/>
    </location>
</feature>
<dbReference type="Pfam" id="PF11457">
    <property type="entry name" value="DUF3021"/>
    <property type="match status" value="1"/>
</dbReference>
<gene>
    <name evidence="2" type="ORF">BI350_02430</name>
</gene>
<evidence type="ECO:0000313" key="3">
    <source>
        <dbReference type="Proteomes" id="UP000185746"/>
    </source>
</evidence>
<dbReference type="Proteomes" id="UP000185746">
    <property type="component" value="Chromosome"/>
</dbReference>
<evidence type="ECO:0000313" key="2">
    <source>
        <dbReference type="EMBL" id="AOV06574.1"/>
    </source>
</evidence>
<keyword evidence="1" id="KW-0472">Membrane</keyword>
<proteinExistence type="predicted"/>
<dbReference type="AlphaFoldDB" id="A0A1D8JCZ7"/>
<dbReference type="RefSeq" id="WP_075526682.1">
    <property type="nucleotide sequence ID" value="NZ_CP017560.1"/>
</dbReference>
<protein>
    <recommendedName>
        <fullName evidence="4">DUF3021 domain-containing protein</fullName>
    </recommendedName>
</protein>